<evidence type="ECO:0000256" key="2">
    <source>
        <dbReference type="ARBA" id="ARBA00023163"/>
    </source>
</evidence>
<accession>A0ABX4XMM2</accession>
<keyword evidence="1" id="KW-0805">Transcription regulation</keyword>
<dbReference type="Gene3D" id="3.40.50.2300">
    <property type="match status" value="1"/>
</dbReference>
<sequence length="485" mass="56610">MRKLLSRSNFRKLSIINLLFYSKSEYVEKQFILDKMEITMKTLNKDISEINEFYATFQFKIEVYQKNLLYLKKAPEVLLNNALLGSYMIYNSDIYNISKLAFRIKPDFVEQVVEFAGISKSSAYSRLEEFDDVLAANSLFLDRSPLNIVGNELNIRFFYFHLFEKSYPFSGWEIPEVDLEHIYSFIEKLAPYMGIYLSPIAKIDYAIAISVCLVRIRDGYYVKLTAQERKAVTEFAHLYSFSNIDFTELETSIGGISLPDTERHLIILSLRLTSFTFFDDSKVQRILDYNKQFRPSRYLLAEEIAKVAGADYKDLEMLKAELLAYFSKFTFLEKAAQITDIDYFSRLTAPDQAIQKRLQHIIDEASHDKDLIFVRKNKGVILAYVYEFVHVAMLSKNVANSIKIKVLSKKGPVWEQFMKYEIRKRFPEKLVIFSNELNSKEHVIDYDVIVSDYPAAISNEVPILIWNMPPTKQDLKALETMIYTF</sequence>
<keyword evidence="2" id="KW-0804">Transcription</keyword>
<dbReference type="Proteomes" id="UP000236500">
    <property type="component" value="Unassembled WGS sequence"/>
</dbReference>
<dbReference type="EMBL" id="MPDH01000010">
    <property type="protein sequence ID" value="PNP91949.1"/>
    <property type="molecule type" value="Genomic_DNA"/>
</dbReference>
<protein>
    <recommendedName>
        <fullName evidence="3">Mga helix-turn-helix domain-containing protein</fullName>
    </recommendedName>
</protein>
<comment type="caution">
    <text evidence="4">The sequence shown here is derived from an EMBL/GenBank/DDBJ whole genome shotgun (WGS) entry which is preliminary data.</text>
</comment>
<dbReference type="PANTHER" id="PTHR30185:SF18">
    <property type="entry name" value="TRANSCRIPTIONAL REGULATOR MTLR"/>
    <property type="match status" value="1"/>
</dbReference>
<proteinExistence type="predicted"/>
<dbReference type="InterPro" id="IPR050661">
    <property type="entry name" value="BglG_antiterminators"/>
</dbReference>
<dbReference type="InterPro" id="IPR007737">
    <property type="entry name" value="Mga_HTH"/>
</dbReference>
<gene>
    <name evidence="4" type="ORF">BMT55_09595</name>
</gene>
<evidence type="ECO:0000313" key="4">
    <source>
        <dbReference type="EMBL" id="PNP91949.1"/>
    </source>
</evidence>
<evidence type="ECO:0000313" key="5">
    <source>
        <dbReference type="Proteomes" id="UP000236500"/>
    </source>
</evidence>
<dbReference type="RefSeq" id="WP_036094266.1">
    <property type="nucleotide sequence ID" value="NZ_BJEY01000005.1"/>
</dbReference>
<evidence type="ECO:0000259" key="3">
    <source>
        <dbReference type="Pfam" id="PF05043"/>
    </source>
</evidence>
<evidence type="ECO:0000256" key="1">
    <source>
        <dbReference type="ARBA" id="ARBA00023015"/>
    </source>
</evidence>
<dbReference type="PANTHER" id="PTHR30185">
    <property type="entry name" value="CRYPTIC BETA-GLUCOSIDE BGL OPERON ANTITERMINATOR"/>
    <property type="match status" value="1"/>
</dbReference>
<organism evidence="4 5">
    <name type="scientific">Listeria newyorkensis</name>
    <dbReference type="NCBI Taxonomy" id="1497681"/>
    <lineage>
        <taxon>Bacteria</taxon>
        <taxon>Bacillati</taxon>
        <taxon>Bacillota</taxon>
        <taxon>Bacilli</taxon>
        <taxon>Bacillales</taxon>
        <taxon>Listeriaceae</taxon>
        <taxon>Listeria</taxon>
    </lineage>
</organism>
<name>A0ABX4XMM2_9LIST</name>
<reference evidence="4 5" key="1">
    <citation type="submission" date="2016-11" db="EMBL/GenBank/DDBJ databases">
        <title>Whole Genome Sequence of Listeria newyorkensis.</title>
        <authorList>
            <person name="Frink S."/>
            <person name="Morales C."/>
            <person name="Kiang D."/>
        </authorList>
    </citation>
    <scope>NUCLEOTIDE SEQUENCE [LARGE SCALE GENOMIC DNA]</scope>
    <source>
        <strain evidence="4 5">F1604011-044</strain>
    </source>
</reference>
<dbReference type="Pfam" id="PF05043">
    <property type="entry name" value="Mga"/>
    <property type="match status" value="1"/>
</dbReference>
<keyword evidence="5" id="KW-1185">Reference proteome</keyword>
<feature type="domain" description="Mga helix-turn-helix" evidence="3">
    <location>
        <begin position="86"/>
        <end position="163"/>
    </location>
</feature>